<dbReference type="Pfam" id="PF09397">
    <property type="entry name" value="FtsK_gamma"/>
    <property type="match status" value="1"/>
</dbReference>
<dbReference type="GO" id="GO:0005886">
    <property type="term" value="C:plasma membrane"/>
    <property type="evidence" value="ECO:0007669"/>
    <property type="project" value="UniProtKB-SubCell"/>
</dbReference>
<evidence type="ECO:0000256" key="8">
    <source>
        <dbReference type="ARBA" id="ARBA00022829"/>
    </source>
</evidence>
<evidence type="ECO:0000256" key="14">
    <source>
        <dbReference type="PROSITE-ProRule" id="PRU00289"/>
    </source>
</evidence>
<evidence type="ECO:0000259" key="17">
    <source>
        <dbReference type="PROSITE" id="PS50901"/>
    </source>
</evidence>
<dbReference type="Gene3D" id="3.40.50.300">
    <property type="entry name" value="P-loop containing nucleotide triphosphate hydrolases"/>
    <property type="match status" value="1"/>
</dbReference>
<dbReference type="InterPro" id="IPR036390">
    <property type="entry name" value="WH_DNA-bd_sf"/>
</dbReference>
<feature type="region of interest" description="Disordered" evidence="15">
    <location>
        <begin position="367"/>
        <end position="405"/>
    </location>
</feature>
<evidence type="ECO:0000256" key="12">
    <source>
        <dbReference type="ARBA" id="ARBA00023136"/>
    </source>
</evidence>
<dbReference type="InterPro" id="IPR002543">
    <property type="entry name" value="FtsK_dom"/>
</dbReference>
<evidence type="ECO:0000256" key="9">
    <source>
        <dbReference type="ARBA" id="ARBA00022840"/>
    </source>
</evidence>
<dbReference type="PANTHER" id="PTHR22683:SF41">
    <property type="entry name" value="DNA TRANSLOCASE FTSK"/>
    <property type="match status" value="1"/>
</dbReference>
<dbReference type="InterPro" id="IPR018541">
    <property type="entry name" value="Ftsk_gamma"/>
</dbReference>
<sequence>MARLTGVQRVWEAGMIIACVFAFFLLLALVSFHPGDPGWSQAGLQLDIHNWVGATGAWVADLLLFSFGFLAYLLPFGSAFLGWFLFQHIKELDEFDYLTIGLRIIGGLLMALGATGIASINFDDIYNFSAGGFVGDVISSALIPYFNTAGTILLLLCFFCTGFTLLTGISWLTIIDRLGEGTLWLGRKSLSAPQSLLALEMPRLALANKSSSQENADGAELDITSMRAEPLASSPQVQPQQAQKATPTRSEPNFGIDDLEDEPPFYTYNKDESVQTQPNPMPKVDENITAPVESDAETKKPAFSLSGMREAVTGSFKDKVGLGKSGQEESTHSPGESAQDEQAQQAQQSPHINFDELEEFEEDLPYETGSKPVASANNTASSAQDSQPSASVINTQPAHTQGDAQGANQAFTPAALGAKPVKARAGQIDPDLPPMPSFDLLERADKHENPLTPEEIEGISRLVEEKLADFNIEATVVGVYPGPVITRFELDLAPGVKVSKITGLSKDLARAMSAISVRVVEVIPGKSVIGLELPNKKREMVRLSEVISCDTFQSNKSPLTMVLGADISGQPVVVDLAKMPHLLVAGTTGSGKSVGVNVMILSLLYKSTPEDVRMIMIDPKMLELSVYEGIPHLLAEVVTDMKEAANALRWCVGEMERRYRLMSALGVRNLKGYNAKVEEAIANGTPIKDPLWKNEESMDAEAPDLAKLPAIVVVVDEFADMMMIVGKKVEELIARIAQKARAAGIHLILATQRPSVDVITGLIKANIPTRCAFQVSSKIDSRTILDQQGAETLLGMGDMLYLPPGSPVPTRVHGAFVDDHEVHAVVADWQKRGEPEYIDEILNGEATAEVLLPGEQPEGEGQEFDAFYDEAVAFVTETRRASVSSVQRKFRIGYNRAARLVEQMEMSGVVSAQGHNGNREVLAPPPHKE</sequence>
<dbReference type="SUPFAM" id="SSF46785">
    <property type="entry name" value="Winged helix' DNA-binding domain"/>
    <property type="match status" value="1"/>
</dbReference>
<dbReference type="EMBL" id="SWCO01000004">
    <property type="protein sequence ID" value="TKB03642.1"/>
    <property type="molecule type" value="Genomic_DNA"/>
</dbReference>
<feature type="compositionally biased region" description="Basic and acidic residues" evidence="15">
    <location>
        <begin position="316"/>
        <end position="331"/>
    </location>
</feature>
<evidence type="ECO:0000313" key="19">
    <source>
        <dbReference type="Proteomes" id="UP000305471"/>
    </source>
</evidence>
<evidence type="ECO:0000256" key="4">
    <source>
        <dbReference type="ARBA" id="ARBA00022475"/>
    </source>
</evidence>
<dbReference type="InterPro" id="IPR036388">
    <property type="entry name" value="WH-like_DNA-bd_sf"/>
</dbReference>
<feature type="region of interest" description="Disordered" evidence="15">
    <location>
        <begin position="230"/>
        <end position="349"/>
    </location>
</feature>
<comment type="subcellular location">
    <subcellularLocation>
        <location evidence="1">Cell membrane</location>
        <topology evidence="1">Multi-pass membrane protein</topology>
    </subcellularLocation>
</comment>
<dbReference type="CDD" id="cd01127">
    <property type="entry name" value="TrwB_TraG_TraD_VirD4"/>
    <property type="match status" value="1"/>
</dbReference>
<protein>
    <recommendedName>
        <fullName evidence="3">DNA translocase FtsK</fullName>
    </recommendedName>
</protein>
<evidence type="ECO:0000256" key="5">
    <source>
        <dbReference type="ARBA" id="ARBA00022618"/>
    </source>
</evidence>
<keyword evidence="9 14" id="KW-0067">ATP-binding</keyword>
<feature type="transmembrane region" description="Helical" evidence="16">
    <location>
        <begin position="126"/>
        <end position="146"/>
    </location>
</feature>
<dbReference type="InterPro" id="IPR041027">
    <property type="entry name" value="FtsK_alpha"/>
</dbReference>
<evidence type="ECO:0000256" key="2">
    <source>
        <dbReference type="ARBA" id="ARBA00006474"/>
    </source>
</evidence>
<evidence type="ECO:0000256" key="1">
    <source>
        <dbReference type="ARBA" id="ARBA00004651"/>
    </source>
</evidence>
<dbReference type="InterPro" id="IPR050206">
    <property type="entry name" value="FtsK/SpoIIIE/SftA"/>
</dbReference>
<dbReference type="Gene3D" id="3.30.980.40">
    <property type="match status" value="1"/>
</dbReference>
<keyword evidence="6 16" id="KW-0812">Transmembrane</keyword>
<dbReference type="SMART" id="SM00843">
    <property type="entry name" value="Ftsk_gamma"/>
    <property type="match status" value="1"/>
</dbReference>
<dbReference type="Pfam" id="PF01580">
    <property type="entry name" value="FtsK_SpoIIIE"/>
    <property type="match status" value="1"/>
</dbReference>
<dbReference type="AlphaFoldDB" id="A0A4U0ZN42"/>
<evidence type="ECO:0000256" key="7">
    <source>
        <dbReference type="ARBA" id="ARBA00022741"/>
    </source>
</evidence>
<dbReference type="OrthoDB" id="9807790at2"/>
<evidence type="ECO:0000256" key="3">
    <source>
        <dbReference type="ARBA" id="ARBA00020887"/>
    </source>
</evidence>
<dbReference type="Proteomes" id="UP000305471">
    <property type="component" value="Unassembled WGS sequence"/>
</dbReference>
<comment type="caution">
    <text evidence="18">The sequence shown here is derived from an EMBL/GenBank/DDBJ whole genome shotgun (WGS) entry which is preliminary data.</text>
</comment>
<keyword evidence="12 16" id="KW-0472">Membrane</keyword>
<evidence type="ECO:0000256" key="11">
    <source>
        <dbReference type="ARBA" id="ARBA00023125"/>
    </source>
</evidence>
<feature type="compositionally biased region" description="Polar residues" evidence="15">
    <location>
        <begin position="392"/>
        <end position="405"/>
    </location>
</feature>
<feature type="transmembrane region" description="Helical" evidence="16">
    <location>
        <begin position="153"/>
        <end position="174"/>
    </location>
</feature>
<keyword evidence="4" id="KW-1003">Cell membrane</keyword>
<feature type="compositionally biased region" description="Low complexity" evidence="15">
    <location>
        <begin position="232"/>
        <end position="243"/>
    </location>
</feature>
<name>A0A4U0ZN42_9ALTE</name>
<feature type="domain" description="FtsK" evidence="17">
    <location>
        <begin position="569"/>
        <end position="782"/>
    </location>
</feature>
<keyword evidence="7 14" id="KW-0547">Nucleotide-binding</keyword>
<feature type="binding site" evidence="14">
    <location>
        <begin position="586"/>
        <end position="593"/>
    </location>
    <ligand>
        <name>ATP</name>
        <dbReference type="ChEBI" id="CHEBI:30616"/>
    </ligand>
</feature>
<evidence type="ECO:0000256" key="15">
    <source>
        <dbReference type="SAM" id="MobiDB-lite"/>
    </source>
</evidence>
<organism evidence="18 19">
    <name type="scientific">Alteromonas portus</name>
    <dbReference type="NCBI Taxonomy" id="2565549"/>
    <lineage>
        <taxon>Bacteria</taxon>
        <taxon>Pseudomonadati</taxon>
        <taxon>Pseudomonadota</taxon>
        <taxon>Gammaproteobacteria</taxon>
        <taxon>Alteromonadales</taxon>
        <taxon>Alteromonadaceae</taxon>
        <taxon>Alteromonas/Salinimonas group</taxon>
        <taxon>Alteromonas</taxon>
    </lineage>
</organism>
<keyword evidence="11" id="KW-0238">DNA-binding</keyword>
<dbReference type="InterPro" id="IPR025199">
    <property type="entry name" value="FtsK_4TM"/>
</dbReference>
<dbReference type="Pfam" id="PF13491">
    <property type="entry name" value="FtsK_4TM"/>
    <property type="match status" value="1"/>
</dbReference>
<keyword evidence="13" id="KW-0131">Cell cycle</keyword>
<dbReference type="PROSITE" id="PS50901">
    <property type="entry name" value="FTSK"/>
    <property type="match status" value="1"/>
</dbReference>
<dbReference type="Pfam" id="PF17854">
    <property type="entry name" value="FtsK_alpha"/>
    <property type="match status" value="1"/>
</dbReference>
<dbReference type="GO" id="GO:0007059">
    <property type="term" value="P:chromosome segregation"/>
    <property type="evidence" value="ECO:0007669"/>
    <property type="project" value="UniProtKB-KW"/>
</dbReference>
<feature type="transmembrane region" description="Helical" evidence="16">
    <location>
        <begin position="62"/>
        <end position="86"/>
    </location>
</feature>
<keyword evidence="5" id="KW-0132">Cell division</keyword>
<dbReference type="InterPro" id="IPR027417">
    <property type="entry name" value="P-loop_NTPase"/>
</dbReference>
<proteinExistence type="inferred from homology"/>
<dbReference type="Gene3D" id="1.10.10.10">
    <property type="entry name" value="Winged helix-like DNA-binding domain superfamily/Winged helix DNA-binding domain"/>
    <property type="match status" value="1"/>
</dbReference>
<dbReference type="GO" id="GO:0005524">
    <property type="term" value="F:ATP binding"/>
    <property type="evidence" value="ECO:0007669"/>
    <property type="project" value="UniProtKB-UniRule"/>
</dbReference>
<accession>A0A4U0ZN42</accession>
<dbReference type="PANTHER" id="PTHR22683">
    <property type="entry name" value="SPORULATION PROTEIN RELATED"/>
    <property type="match status" value="1"/>
</dbReference>
<keyword evidence="10 16" id="KW-1133">Transmembrane helix</keyword>
<comment type="similarity">
    <text evidence="2">Belongs to the FtsK/SpoIIIE/SftA family.</text>
</comment>
<dbReference type="RefSeq" id="WP_136781679.1">
    <property type="nucleotide sequence ID" value="NZ_SWCO01000004.1"/>
</dbReference>
<dbReference type="SUPFAM" id="SSF52540">
    <property type="entry name" value="P-loop containing nucleoside triphosphate hydrolases"/>
    <property type="match status" value="1"/>
</dbReference>
<evidence type="ECO:0000256" key="13">
    <source>
        <dbReference type="ARBA" id="ARBA00023306"/>
    </source>
</evidence>
<evidence type="ECO:0000256" key="16">
    <source>
        <dbReference type="SAM" id="Phobius"/>
    </source>
</evidence>
<feature type="transmembrane region" description="Helical" evidence="16">
    <location>
        <begin position="98"/>
        <end position="120"/>
    </location>
</feature>
<keyword evidence="8" id="KW-0159">Chromosome partition</keyword>
<reference evidence="18 19" key="1">
    <citation type="submission" date="2019-04" db="EMBL/GenBank/DDBJ databases">
        <title>Alteromonas portus sp. nov., an alginate lyase-excreting marine bacterium.</title>
        <authorList>
            <person name="Huang H."/>
            <person name="Mo K."/>
            <person name="Bao S."/>
        </authorList>
    </citation>
    <scope>NUCLEOTIDE SEQUENCE [LARGE SCALE GENOMIC DNA]</scope>
    <source>
        <strain evidence="18 19">HB161718</strain>
    </source>
</reference>
<keyword evidence="19" id="KW-1185">Reference proteome</keyword>
<dbReference type="FunFam" id="3.40.50.300:FF:000209">
    <property type="entry name" value="Cell division protein FtsK"/>
    <property type="match status" value="1"/>
</dbReference>
<evidence type="ECO:0000313" key="18">
    <source>
        <dbReference type="EMBL" id="TKB03642.1"/>
    </source>
</evidence>
<dbReference type="GO" id="GO:0051301">
    <property type="term" value="P:cell division"/>
    <property type="evidence" value="ECO:0007669"/>
    <property type="project" value="UniProtKB-KW"/>
</dbReference>
<dbReference type="GO" id="GO:0003677">
    <property type="term" value="F:DNA binding"/>
    <property type="evidence" value="ECO:0007669"/>
    <property type="project" value="UniProtKB-KW"/>
</dbReference>
<evidence type="ECO:0000256" key="10">
    <source>
        <dbReference type="ARBA" id="ARBA00022989"/>
    </source>
</evidence>
<feature type="compositionally biased region" description="Low complexity" evidence="15">
    <location>
        <begin position="380"/>
        <end position="391"/>
    </location>
</feature>
<feature type="transmembrane region" description="Helical" evidence="16">
    <location>
        <begin position="12"/>
        <end position="32"/>
    </location>
</feature>
<gene>
    <name evidence="18" type="ORF">E5672_07765</name>
</gene>
<evidence type="ECO:0000256" key="6">
    <source>
        <dbReference type="ARBA" id="ARBA00022692"/>
    </source>
</evidence>